<dbReference type="Gene3D" id="3.40.109.10">
    <property type="entry name" value="NADH Oxidase"/>
    <property type="match status" value="1"/>
</dbReference>
<dbReference type="InterPro" id="IPR000594">
    <property type="entry name" value="ThiF_NAD_FAD-bd"/>
</dbReference>
<dbReference type="PANTHER" id="PTHR43267:SF3">
    <property type="entry name" value="THIF PROTEIN"/>
    <property type="match status" value="1"/>
</dbReference>
<dbReference type="InterPro" id="IPR000415">
    <property type="entry name" value="Nitroreductase-like"/>
</dbReference>
<accession>A0A0J6VBD1</accession>
<dbReference type="PANTHER" id="PTHR43267">
    <property type="entry name" value="TRNA THREONYLCARBAMOYLADENOSINE DEHYDRATASE"/>
    <property type="match status" value="1"/>
</dbReference>
<dbReference type="InterPro" id="IPR045886">
    <property type="entry name" value="ThiF/MoeB/HesA"/>
</dbReference>
<gene>
    <name evidence="2" type="primary">tcdA</name>
    <name evidence="2" type="ORF">MOBUDSM44075_05235</name>
</gene>
<keyword evidence="2" id="KW-0436">Ligase</keyword>
<dbReference type="GO" id="GO:0061503">
    <property type="term" value="F:tRNA threonylcarbamoyladenosine dehydratase"/>
    <property type="evidence" value="ECO:0007669"/>
    <property type="project" value="TreeGrafter"/>
</dbReference>
<dbReference type="EC" id="6.1.-.-" evidence="2"/>
<evidence type="ECO:0000313" key="3">
    <source>
        <dbReference type="Proteomes" id="UP000036313"/>
    </source>
</evidence>
<dbReference type="PATRIC" id="fig|1807.14.peg.5277"/>
<evidence type="ECO:0000313" key="2">
    <source>
        <dbReference type="EMBL" id="KMO68235.1"/>
    </source>
</evidence>
<comment type="caution">
    <text evidence="2">The sequence shown here is derived from an EMBL/GenBank/DDBJ whole genome shotgun (WGS) entry which is preliminary data.</text>
</comment>
<dbReference type="GO" id="GO:0016491">
    <property type="term" value="F:oxidoreductase activity"/>
    <property type="evidence" value="ECO:0007669"/>
    <property type="project" value="InterPro"/>
</dbReference>
<dbReference type="EMBL" id="JYNU01000058">
    <property type="protein sequence ID" value="KMO68235.1"/>
    <property type="molecule type" value="Genomic_DNA"/>
</dbReference>
<protein>
    <submittedName>
        <fullName evidence="2">tRNA threonylcarbamoyladenosine dehydratase</fullName>
        <ecNumber evidence="2">6.1.-.-</ecNumber>
    </submittedName>
</protein>
<reference evidence="2 3" key="1">
    <citation type="journal article" date="2015" name="Genome Biol. Evol.">
        <title>Characterization of Three Mycobacterium spp. with Potential Use in Bioremediation by Genome Sequencing and Comparative Genomics.</title>
        <authorList>
            <person name="Das S."/>
            <person name="Pettersson B.M."/>
            <person name="Behra P.R."/>
            <person name="Ramesh M."/>
            <person name="Dasgupta S."/>
            <person name="Bhattacharya A."/>
            <person name="Kirsebom L.A."/>
        </authorList>
    </citation>
    <scope>NUCLEOTIDE SEQUENCE [LARGE SCALE GENOMIC DNA]</scope>
    <source>
        <strain evidence="2 3">DSM 44075</strain>
    </source>
</reference>
<dbReference type="SUPFAM" id="SSF69572">
    <property type="entry name" value="Activating enzymes of the ubiquitin-like proteins"/>
    <property type="match status" value="1"/>
</dbReference>
<feature type="domain" description="THIF-type NAD/FAD binding fold" evidence="1">
    <location>
        <begin position="89"/>
        <end position="236"/>
    </location>
</feature>
<dbReference type="GO" id="GO:0061504">
    <property type="term" value="P:cyclic threonylcarbamoyladenosine biosynthetic process"/>
    <property type="evidence" value="ECO:0007669"/>
    <property type="project" value="TreeGrafter"/>
</dbReference>
<evidence type="ECO:0000259" key="1">
    <source>
        <dbReference type="Pfam" id="PF00899"/>
    </source>
</evidence>
<dbReference type="SUPFAM" id="SSF55469">
    <property type="entry name" value="FMN-dependent nitroreductase-like"/>
    <property type="match status" value="1"/>
</dbReference>
<sequence length="721" mass="76665">MSHPAGPVHCASVLDPNAPTDAERWSALRDDPRVDVVDTIAAQRAELAAVRPPVPADVTDEPDRWVYYPWRRVLARALGPRGYRRLRLDRNRNLLSADELETLGRLRVGVVGLSVGHAIAHTLATQGLCGELRLADFDAIDVSNLNRIPATLLDVGVNKAVVCARRIAELDPYLPVLVTQDGLTPDTVDGFLDGLDVLVEECDSLDAKVLVRAAARARGIPVLMATSSGGLLDVERFDTDRDRPLLHGLLGDLAEMDADALAGLSAKEKVPRVLRIIDASGLPARMAASLLEVGTTLTTWPQLASEVAVGAASVAEAVRRIGLGEPLASGRVKVDVPALLDQVREPSRSGAAAGSDERAYGQAPAVPVGEVIDVVAAAAQRAPSGGNTQPWIVEKPGAPPQHRLDIHLDPDLTSAMDVGFRGSAVAVGAATFNARVAAAARGVGARVDFRLGDERFPLSAAVTLGDSEPDLALAELYPAMMRRETNRRHGERIELGDDVVAELNAAADREGARLCLLTEPPDLQRAAAILATADRIRYLTPHLHAQMIDELRWPGDPSPDTGIEVRSLELDDADVVLLDILRRGDVMTHLATWDAGTVLGDDSRTKISAAAGVAIVTVAGGALTDYARAGAAVESVWICAQQHGLAVQPVSPAFLYAVDDADFAALSPRFAKALADLQYTFRTLVSANPAESLALVLRLSRAPRPSVVSRRRGREDNSSPN</sequence>
<organism evidence="2 3">
    <name type="scientific">Mycolicibacterium obuense</name>
    <dbReference type="NCBI Taxonomy" id="1807"/>
    <lineage>
        <taxon>Bacteria</taxon>
        <taxon>Bacillati</taxon>
        <taxon>Actinomycetota</taxon>
        <taxon>Actinomycetes</taxon>
        <taxon>Mycobacteriales</taxon>
        <taxon>Mycobacteriaceae</taxon>
        <taxon>Mycolicibacterium</taxon>
    </lineage>
</organism>
<dbReference type="Proteomes" id="UP000036313">
    <property type="component" value="Unassembled WGS sequence"/>
</dbReference>
<dbReference type="CDD" id="cd01483">
    <property type="entry name" value="E1_enzyme_family"/>
    <property type="match status" value="1"/>
</dbReference>
<dbReference type="RefSeq" id="WP_048425236.1">
    <property type="nucleotide sequence ID" value="NZ_JYNU01000058.1"/>
</dbReference>
<dbReference type="Gene3D" id="3.40.50.720">
    <property type="entry name" value="NAD(P)-binding Rossmann-like Domain"/>
    <property type="match status" value="1"/>
</dbReference>
<dbReference type="NCBIfam" id="NF005901">
    <property type="entry name" value="PRK07877.1"/>
    <property type="match status" value="1"/>
</dbReference>
<dbReference type="InterPro" id="IPR035985">
    <property type="entry name" value="Ubiquitin-activating_enz"/>
</dbReference>
<dbReference type="Pfam" id="PF00899">
    <property type="entry name" value="ThiF"/>
    <property type="match status" value="1"/>
</dbReference>
<name>A0A0J6VBD1_9MYCO</name>
<dbReference type="AlphaFoldDB" id="A0A0J6VBD1"/>
<proteinExistence type="predicted"/>
<dbReference type="GO" id="GO:0008641">
    <property type="term" value="F:ubiquitin-like modifier activating enzyme activity"/>
    <property type="evidence" value="ECO:0007669"/>
    <property type="project" value="InterPro"/>
</dbReference>